<dbReference type="AlphaFoldDB" id="A0A7C3PIY6"/>
<accession>A0A7C3PIY6</accession>
<gene>
    <name evidence="1" type="ORF">ENR64_20965</name>
</gene>
<reference evidence="1" key="1">
    <citation type="journal article" date="2020" name="mSystems">
        <title>Genome- and Community-Level Interaction Insights into Carbon Utilization and Element Cycling Functions of Hydrothermarchaeota in Hydrothermal Sediment.</title>
        <authorList>
            <person name="Zhou Z."/>
            <person name="Liu Y."/>
            <person name="Xu W."/>
            <person name="Pan J."/>
            <person name="Luo Z.H."/>
            <person name="Li M."/>
        </authorList>
    </citation>
    <scope>NUCLEOTIDE SEQUENCE [LARGE SCALE GENOMIC DNA]</scope>
    <source>
        <strain evidence="1">SpSt-418</strain>
    </source>
</reference>
<comment type="caution">
    <text evidence="1">The sequence shown here is derived from an EMBL/GenBank/DDBJ whole genome shotgun (WGS) entry which is preliminary data.</text>
</comment>
<dbReference type="Gene3D" id="2.40.400.10">
    <property type="entry name" value="Acetoacetate decarboxylase-like"/>
    <property type="match status" value="1"/>
</dbReference>
<dbReference type="InterPro" id="IPR010451">
    <property type="entry name" value="Acetoacetate_decarboxylase"/>
</dbReference>
<name>A0A7C3PIY6_9CYAN</name>
<proteinExistence type="predicted"/>
<dbReference type="InterPro" id="IPR039343">
    <property type="entry name" value="NDX1-like"/>
</dbReference>
<dbReference type="GO" id="GO:0016829">
    <property type="term" value="F:lyase activity"/>
    <property type="evidence" value="ECO:0007669"/>
    <property type="project" value="InterPro"/>
</dbReference>
<dbReference type="PANTHER" id="PTHR35467:SF2">
    <property type="entry name" value="PROTEIN NEOXANTHIN-DEFICIENT 1"/>
    <property type="match status" value="1"/>
</dbReference>
<dbReference type="Pfam" id="PF06314">
    <property type="entry name" value="ADC"/>
    <property type="match status" value="1"/>
</dbReference>
<protein>
    <submittedName>
        <fullName evidence="1">Acetoacetate decarboxylase</fullName>
    </submittedName>
</protein>
<evidence type="ECO:0000313" key="1">
    <source>
        <dbReference type="EMBL" id="HFN00179.1"/>
    </source>
</evidence>
<dbReference type="PANTHER" id="PTHR35467">
    <property type="match status" value="1"/>
</dbReference>
<dbReference type="SUPFAM" id="SSF160104">
    <property type="entry name" value="Acetoacetate decarboxylase-like"/>
    <property type="match status" value="1"/>
</dbReference>
<dbReference type="EMBL" id="DSRU01000300">
    <property type="protein sequence ID" value="HFN00179.1"/>
    <property type="molecule type" value="Genomic_DNA"/>
</dbReference>
<organism evidence="1">
    <name type="scientific">Oscillatoriales cyanobacterium SpSt-418</name>
    <dbReference type="NCBI Taxonomy" id="2282169"/>
    <lineage>
        <taxon>Bacteria</taxon>
        <taxon>Bacillati</taxon>
        <taxon>Cyanobacteriota</taxon>
        <taxon>Cyanophyceae</taxon>
        <taxon>Oscillatoriophycideae</taxon>
        <taxon>Oscillatoriales</taxon>
    </lineage>
</organism>
<sequence>MSRIWYNNGTTNTFQIAFGYLCKKSHVHSGLLCYCYTWSLHSNFSLEDAIMVYPPAPWTLKGYAFHTVQLANIDQARSLVPSEFHLLPVLPGKTLACVYLASYEPGSVLQYHELIVALLARYHYKIRFWISHIYVDNENSVAGGREIWGLPKQMAHFTWQLEEQGDVAVEQNDTLLCRIHCDRPRWLWPQPILLPVVSLQGPEVLSFSARTWASLGIASSHLEIPESSPLAALGLQKVARTYHHRDLNFVAQAPKVIGQSLAAH</sequence>
<dbReference type="InterPro" id="IPR023375">
    <property type="entry name" value="ADC_dom_sf"/>
</dbReference>